<keyword evidence="1" id="KW-1133">Transmembrane helix</keyword>
<dbReference type="EMBL" id="JAUHGG010000027">
    <property type="protein sequence ID" value="MDS1824498.1"/>
    <property type="molecule type" value="Genomic_DNA"/>
</dbReference>
<sequence length="163" mass="18344">MESELTLIISSLSMLMSGVAIFITFRKDAHRVKLHLINGNYNDKITIHNDSQAKVQLQAVGVIDSSSEIVWRKGCYNSITNTKVTFPTIIEGRTAFTASLRQPDKMDEYAYCIQLSSGRTYVVNSSLNQSVYIRLVFRSIISQLSAGKYGFPLSYVHLDGVYY</sequence>
<evidence type="ECO:0000256" key="1">
    <source>
        <dbReference type="SAM" id="Phobius"/>
    </source>
</evidence>
<comment type="caution">
    <text evidence="2">The sequence shown here is derived from an EMBL/GenBank/DDBJ whole genome shotgun (WGS) entry which is preliminary data.</text>
</comment>
<evidence type="ECO:0000313" key="2">
    <source>
        <dbReference type="EMBL" id="MDS1824498.1"/>
    </source>
</evidence>
<dbReference type="RefSeq" id="WP_025553544.1">
    <property type="nucleotide sequence ID" value="NZ_CP034289.1"/>
</dbReference>
<accession>A0AAW8Q9U7</accession>
<proteinExistence type="predicted"/>
<name>A0AAW8Q9U7_VIBPH</name>
<keyword evidence="1" id="KW-0812">Transmembrane</keyword>
<reference evidence="2" key="1">
    <citation type="submission" date="2023-06" db="EMBL/GenBank/DDBJ databases">
        <title>Genomic Diversity of Vibrio spp. and Metagenomic Analysis of Pathogens in Florida Gulf Coastal Waters Following Hurricane Ian.</title>
        <authorList>
            <person name="Brumfield K.D."/>
        </authorList>
    </citation>
    <scope>NUCLEOTIDE SEQUENCE</scope>
    <source>
        <strain evidence="2">WBS2B-138</strain>
    </source>
</reference>
<dbReference type="Proteomes" id="UP001253193">
    <property type="component" value="Unassembled WGS sequence"/>
</dbReference>
<protein>
    <submittedName>
        <fullName evidence="2">Uncharacterized protein</fullName>
    </submittedName>
</protein>
<dbReference type="AlphaFoldDB" id="A0AAW8Q9U7"/>
<organism evidence="2 3">
    <name type="scientific">Vibrio parahaemolyticus</name>
    <dbReference type="NCBI Taxonomy" id="670"/>
    <lineage>
        <taxon>Bacteria</taxon>
        <taxon>Pseudomonadati</taxon>
        <taxon>Pseudomonadota</taxon>
        <taxon>Gammaproteobacteria</taxon>
        <taxon>Vibrionales</taxon>
        <taxon>Vibrionaceae</taxon>
        <taxon>Vibrio</taxon>
    </lineage>
</organism>
<feature type="transmembrane region" description="Helical" evidence="1">
    <location>
        <begin position="6"/>
        <end position="25"/>
    </location>
</feature>
<keyword evidence="1" id="KW-0472">Membrane</keyword>
<evidence type="ECO:0000313" key="3">
    <source>
        <dbReference type="Proteomes" id="UP001253193"/>
    </source>
</evidence>
<gene>
    <name evidence="2" type="ORF">QX249_28175</name>
</gene>